<evidence type="ECO:0000256" key="6">
    <source>
        <dbReference type="ARBA" id="ARBA00022840"/>
    </source>
</evidence>
<keyword evidence="7" id="KW-0472">Membrane</keyword>
<dbReference type="InterPro" id="IPR050388">
    <property type="entry name" value="ABC_Ni/Peptide_Import"/>
</dbReference>
<dbReference type="RefSeq" id="WP_377731898.1">
    <property type="nucleotide sequence ID" value="NZ_JBHSRI010000002.1"/>
</dbReference>
<keyword evidence="6 9" id="KW-0067">ATP-binding</keyword>
<keyword evidence="4" id="KW-1003">Cell membrane</keyword>
<dbReference type="CDD" id="cd03257">
    <property type="entry name" value="ABC_NikE_OppD_transporters"/>
    <property type="match status" value="1"/>
</dbReference>
<evidence type="ECO:0000256" key="7">
    <source>
        <dbReference type="ARBA" id="ARBA00023136"/>
    </source>
</evidence>
<evidence type="ECO:0000256" key="2">
    <source>
        <dbReference type="ARBA" id="ARBA00005417"/>
    </source>
</evidence>
<evidence type="ECO:0000259" key="8">
    <source>
        <dbReference type="PROSITE" id="PS50893"/>
    </source>
</evidence>
<dbReference type="InterPro" id="IPR027417">
    <property type="entry name" value="P-loop_NTPase"/>
</dbReference>
<dbReference type="Pfam" id="PF08352">
    <property type="entry name" value="oligo_HPY"/>
    <property type="match status" value="1"/>
</dbReference>
<evidence type="ECO:0000313" key="9">
    <source>
        <dbReference type="EMBL" id="MFC6037901.1"/>
    </source>
</evidence>
<proteinExistence type="inferred from homology"/>
<dbReference type="Gene3D" id="3.40.50.300">
    <property type="entry name" value="P-loop containing nucleotide triphosphate hydrolases"/>
    <property type="match status" value="1"/>
</dbReference>
<comment type="similarity">
    <text evidence="2">Belongs to the ABC transporter superfamily.</text>
</comment>
<name>A0ABW1L2U2_9BACL</name>
<feature type="domain" description="ABC transporter" evidence="8">
    <location>
        <begin position="5"/>
        <end position="256"/>
    </location>
</feature>
<dbReference type="InterPro" id="IPR003439">
    <property type="entry name" value="ABC_transporter-like_ATP-bd"/>
</dbReference>
<gene>
    <name evidence="9" type="ORF">ACFPYN_00410</name>
</gene>
<dbReference type="InterPro" id="IPR003593">
    <property type="entry name" value="AAA+_ATPase"/>
</dbReference>
<dbReference type="Pfam" id="PF00005">
    <property type="entry name" value="ABC_tran"/>
    <property type="match status" value="1"/>
</dbReference>
<dbReference type="GO" id="GO:0005524">
    <property type="term" value="F:ATP binding"/>
    <property type="evidence" value="ECO:0007669"/>
    <property type="project" value="UniProtKB-KW"/>
</dbReference>
<dbReference type="NCBIfam" id="TIGR01727">
    <property type="entry name" value="oligo_HPY"/>
    <property type="match status" value="1"/>
</dbReference>
<keyword evidence="3" id="KW-0813">Transport</keyword>
<keyword evidence="10" id="KW-1185">Reference proteome</keyword>
<dbReference type="InterPro" id="IPR017871">
    <property type="entry name" value="ABC_transporter-like_CS"/>
</dbReference>
<dbReference type="PROSITE" id="PS00211">
    <property type="entry name" value="ABC_TRANSPORTER_1"/>
    <property type="match status" value="1"/>
</dbReference>
<dbReference type="SUPFAM" id="SSF52540">
    <property type="entry name" value="P-loop containing nucleoside triphosphate hydrolases"/>
    <property type="match status" value="1"/>
</dbReference>
<dbReference type="SMART" id="SM00382">
    <property type="entry name" value="AAA"/>
    <property type="match status" value="1"/>
</dbReference>
<evidence type="ECO:0000256" key="4">
    <source>
        <dbReference type="ARBA" id="ARBA00022475"/>
    </source>
</evidence>
<evidence type="ECO:0000256" key="1">
    <source>
        <dbReference type="ARBA" id="ARBA00004202"/>
    </source>
</evidence>
<dbReference type="Proteomes" id="UP001596170">
    <property type="component" value="Unassembled WGS sequence"/>
</dbReference>
<comment type="caution">
    <text evidence="9">The sequence shown here is derived from an EMBL/GenBank/DDBJ whole genome shotgun (WGS) entry which is preliminary data.</text>
</comment>
<dbReference type="PROSITE" id="PS50893">
    <property type="entry name" value="ABC_TRANSPORTER_2"/>
    <property type="match status" value="1"/>
</dbReference>
<evidence type="ECO:0000256" key="5">
    <source>
        <dbReference type="ARBA" id="ARBA00022741"/>
    </source>
</evidence>
<evidence type="ECO:0000256" key="3">
    <source>
        <dbReference type="ARBA" id="ARBA00022448"/>
    </source>
</evidence>
<accession>A0ABW1L2U2</accession>
<organism evidence="9 10">
    <name type="scientific">Paenisporosarcina macmurdoensis</name>
    <dbReference type="NCBI Taxonomy" id="212659"/>
    <lineage>
        <taxon>Bacteria</taxon>
        <taxon>Bacillati</taxon>
        <taxon>Bacillota</taxon>
        <taxon>Bacilli</taxon>
        <taxon>Bacillales</taxon>
        <taxon>Caryophanaceae</taxon>
        <taxon>Paenisporosarcina</taxon>
    </lineage>
</organism>
<dbReference type="PANTHER" id="PTHR43297">
    <property type="entry name" value="OLIGOPEPTIDE TRANSPORT ATP-BINDING PROTEIN APPD"/>
    <property type="match status" value="1"/>
</dbReference>
<dbReference type="PANTHER" id="PTHR43297:SF2">
    <property type="entry name" value="DIPEPTIDE TRANSPORT ATP-BINDING PROTEIN DPPD"/>
    <property type="match status" value="1"/>
</dbReference>
<reference evidence="10" key="1">
    <citation type="journal article" date="2019" name="Int. J. Syst. Evol. Microbiol.">
        <title>The Global Catalogue of Microorganisms (GCM) 10K type strain sequencing project: providing services to taxonomists for standard genome sequencing and annotation.</title>
        <authorList>
            <consortium name="The Broad Institute Genomics Platform"/>
            <consortium name="The Broad Institute Genome Sequencing Center for Infectious Disease"/>
            <person name="Wu L."/>
            <person name="Ma J."/>
        </authorList>
    </citation>
    <scope>NUCLEOTIDE SEQUENCE [LARGE SCALE GENOMIC DNA]</scope>
    <source>
        <strain evidence="10">CCUG 54527</strain>
    </source>
</reference>
<evidence type="ECO:0000313" key="10">
    <source>
        <dbReference type="Proteomes" id="UP001596170"/>
    </source>
</evidence>
<comment type="subcellular location">
    <subcellularLocation>
        <location evidence="1">Cell membrane</location>
        <topology evidence="1">Peripheral membrane protein</topology>
    </subcellularLocation>
</comment>
<dbReference type="EMBL" id="JBHSRI010000002">
    <property type="protein sequence ID" value="MFC6037901.1"/>
    <property type="molecule type" value="Genomic_DNA"/>
</dbReference>
<dbReference type="InterPro" id="IPR013563">
    <property type="entry name" value="Oligopep_ABC_C"/>
</dbReference>
<keyword evidence="5" id="KW-0547">Nucleotide-binding</keyword>
<sequence length="339" mass="38217">MENILEVRNLKTYFYTDGKEIPAVDGVSFEIRQGETLGIVGESGSGKSITALSLLKLIPQPPGKIIDGEIIFKGENILDYNDKQMRKLRGNQISMIFQEPMTSLNPVFTVGNQIVEVLVLHRNLSNKQARKKAIEMLELVGIPLASKRIDEYPHQLSGGMRQRVMIAMSLACDPALLIADEPTTALDVTTQAQILDLMNNLKTKFNMSTLLITHDLGVVSESADRVAVMYLGRIVEYADVDAFFENPLHPYSIGLLNSIPSMFKDVNRLDPIPGQVPHPTELKKGCRFQTRCPHAMKICVEEEPDLIPVENKSVRCWMYTNRYKELEGEEWDHYSKLKV</sequence>
<protein>
    <submittedName>
        <fullName evidence="9">ABC transporter ATP-binding protein</fullName>
    </submittedName>
</protein>